<proteinExistence type="inferred from homology"/>
<reference evidence="4 5" key="1">
    <citation type="submission" date="2018-08" db="EMBL/GenBank/DDBJ databases">
        <title>Chryseobacterium nematophagum: a novel matrix digesting pathogen of nematodes.</title>
        <authorList>
            <person name="Page A."/>
            <person name="Roberts M."/>
            <person name="Felix M.-A."/>
            <person name="Weir W."/>
        </authorList>
    </citation>
    <scope>NUCLEOTIDE SEQUENCE [LARGE SCALE GENOMIC DNA]</scope>
    <source>
        <strain evidence="4 5">JUb275</strain>
    </source>
</reference>
<keyword evidence="5" id="KW-1185">Reference proteome</keyword>
<comment type="similarity">
    <text evidence="2">Belongs to the NAD(P)-dependent epimerase/dehydratase family. Dihydroflavonol-4-reductase subfamily.</text>
</comment>
<comment type="caution">
    <text evidence="4">The sequence shown here is derived from an EMBL/GenBank/DDBJ whole genome shotgun (WGS) entry which is preliminary data.</text>
</comment>
<gene>
    <name evidence="4" type="ORF">D1632_07130</name>
</gene>
<evidence type="ECO:0000256" key="2">
    <source>
        <dbReference type="ARBA" id="ARBA00023445"/>
    </source>
</evidence>
<organism evidence="4 5">
    <name type="scientific">Chryseobacterium nematophagum</name>
    <dbReference type="NCBI Taxonomy" id="2305228"/>
    <lineage>
        <taxon>Bacteria</taxon>
        <taxon>Pseudomonadati</taxon>
        <taxon>Bacteroidota</taxon>
        <taxon>Flavobacteriia</taxon>
        <taxon>Flavobacteriales</taxon>
        <taxon>Weeksellaceae</taxon>
        <taxon>Chryseobacterium group</taxon>
        <taxon>Chryseobacterium</taxon>
    </lineage>
</organism>
<dbReference type="GO" id="GO:0016616">
    <property type="term" value="F:oxidoreductase activity, acting on the CH-OH group of donors, NAD or NADP as acceptor"/>
    <property type="evidence" value="ECO:0007669"/>
    <property type="project" value="TreeGrafter"/>
</dbReference>
<sequence>MKNLQTKTTVLVTGGTGFLGVHTILQLLQQGFEVKTTLRSLAKKDSIIKALEEEGITDFSSLSFIEADLMSDKNWDQAVKDCDYVLHLASPFPAQNPKDENEVIIPARDGALRVLKASRDAGVKRVVLTSSFAAVGYSMDTKDHVFTESDWTDTDTNTNISAYVKSKTIAEKAAWKFIEKEGNGLELTVINPVGVFGPAIGNITSTSLDVGVSSILNGTLNYTPSFTMNIVDVRDVVDLHIKAMLHPKASGERFIAASEGVMSFYDIVELFKKERPQYTQNIQPLEPIGKEFYKKISNEKAKTILQWKPRNHEESLLASIDSLMTNS</sequence>
<dbReference type="RefSeq" id="WP_122546527.1">
    <property type="nucleotide sequence ID" value="NZ_QWIV01000013.1"/>
</dbReference>
<dbReference type="InterPro" id="IPR050425">
    <property type="entry name" value="NAD(P)_dehydrat-like"/>
</dbReference>
<evidence type="ECO:0000313" key="4">
    <source>
        <dbReference type="EMBL" id="RMZ59406.1"/>
    </source>
</evidence>
<dbReference type="EMBL" id="QWIV01000013">
    <property type="protein sequence ID" value="RMZ59406.1"/>
    <property type="molecule type" value="Genomic_DNA"/>
</dbReference>
<dbReference type="Proteomes" id="UP000267524">
    <property type="component" value="Unassembled WGS sequence"/>
</dbReference>
<dbReference type="PANTHER" id="PTHR10366:SF564">
    <property type="entry name" value="STEROL-4-ALPHA-CARBOXYLATE 3-DEHYDROGENASE, DECARBOXYLATING"/>
    <property type="match status" value="1"/>
</dbReference>
<evidence type="ECO:0000313" key="5">
    <source>
        <dbReference type="Proteomes" id="UP000267524"/>
    </source>
</evidence>
<dbReference type="SUPFAM" id="SSF51735">
    <property type="entry name" value="NAD(P)-binding Rossmann-fold domains"/>
    <property type="match status" value="1"/>
</dbReference>
<keyword evidence="1" id="KW-0560">Oxidoreductase</keyword>
<dbReference type="Gene3D" id="3.40.50.720">
    <property type="entry name" value="NAD(P)-binding Rossmann-like Domain"/>
    <property type="match status" value="1"/>
</dbReference>
<accession>A0A3M7LD64</accession>
<dbReference type="AlphaFoldDB" id="A0A3M7LD64"/>
<evidence type="ECO:0000256" key="1">
    <source>
        <dbReference type="ARBA" id="ARBA00023002"/>
    </source>
</evidence>
<dbReference type="Pfam" id="PF01370">
    <property type="entry name" value="Epimerase"/>
    <property type="match status" value="1"/>
</dbReference>
<dbReference type="FunFam" id="3.40.50.720:FF:000336">
    <property type="entry name" value="Aldehyde reductase"/>
    <property type="match status" value="1"/>
</dbReference>
<protein>
    <submittedName>
        <fullName evidence="4">Aldehyde reductase</fullName>
    </submittedName>
</protein>
<name>A0A3M7LD64_9FLAO</name>
<dbReference type="InterPro" id="IPR036291">
    <property type="entry name" value="NAD(P)-bd_dom_sf"/>
</dbReference>
<dbReference type="CDD" id="cd05227">
    <property type="entry name" value="AR_SDR_e"/>
    <property type="match status" value="1"/>
</dbReference>
<evidence type="ECO:0000259" key="3">
    <source>
        <dbReference type="Pfam" id="PF01370"/>
    </source>
</evidence>
<dbReference type="InterPro" id="IPR001509">
    <property type="entry name" value="Epimerase_deHydtase"/>
</dbReference>
<feature type="domain" description="NAD-dependent epimerase/dehydratase" evidence="3">
    <location>
        <begin position="10"/>
        <end position="252"/>
    </location>
</feature>
<dbReference type="PANTHER" id="PTHR10366">
    <property type="entry name" value="NAD DEPENDENT EPIMERASE/DEHYDRATASE"/>
    <property type="match status" value="1"/>
</dbReference>